<dbReference type="InterPro" id="IPR051678">
    <property type="entry name" value="AGP_Transferase"/>
</dbReference>
<dbReference type="SUPFAM" id="SSF56112">
    <property type="entry name" value="Protein kinase-like (PK-like)"/>
    <property type="match status" value="1"/>
</dbReference>
<evidence type="ECO:0000259" key="1">
    <source>
        <dbReference type="Pfam" id="PF01636"/>
    </source>
</evidence>
<dbReference type="Gene3D" id="3.30.200.150">
    <property type="match status" value="1"/>
</dbReference>
<reference evidence="2 3" key="1">
    <citation type="submission" date="2020-02" db="EMBL/GenBank/DDBJ databases">
        <title>Acidophilic actinobacteria isolated from forest soil.</title>
        <authorList>
            <person name="Golinska P."/>
        </authorList>
    </citation>
    <scope>NUCLEOTIDE SEQUENCE [LARGE SCALE GENOMIC DNA]</scope>
    <source>
        <strain evidence="2 3">NL8</strain>
    </source>
</reference>
<proteinExistence type="predicted"/>
<dbReference type="Pfam" id="PF01636">
    <property type="entry name" value="APH"/>
    <property type="match status" value="1"/>
</dbReference>
<feature type="domain" description="Aminoglycoside phosphotransferase" evidence="1">
    <location>
        <begin position="37"/>
        <end position="263"/>
    </location>
</feature>
<protein>
    <submittedName>
        <fullName evidence="2">Phosphotransferase</fullName>
    </submittedName>
</protein>
<dbReference type="EMBL" id="JAAFYZ010000187">
    <property type="protein sequence ID" value="MBS2552422.1"/>
    <property type="molecule type" value="Genomic_DNA"/>
</dbReference>
<evidence type="ECO:0000313" key="3">
    <source>
        <dbReference type="Proteomes" id="UP000730482"/>
    </source>
</evidence>
<organism evidence="2 3">
    <name type="scientific">Catenulispora pinistramenti</name>
    <dbReference type="NCBI Taxonomy" id="2705254"/>
    <lineage>
        <taxon>Bacteria</taxon>
        <taxon>Bacillati</taxon>
        <taxon>Actinomycetota</taxon>
        <taxon>Actinomycetes</taxon>
        <taxon>Catenulisporales</taxon>
        <taxon>Catenulisporaceae</taxon>
        <taxon>Catenulispora</taxon>
    </lineage>
</organism>
<dbReference type="PANTHER" id="PTHR21310">
    <property type="entry name" value="AMINOGLYCOSIDE PHOSPHOTRANSFERASE-RELATED-RELATED"/>
    <property type="match status" value="1"/>
</dbReference>
<dbReference type="Proteomes" id="UP000730482">
    <property type="component" value="Unassembled WGS sequence"/>
</dbReference>
<dbReference type="InterPro" id="IPR011009">
    <property type="entry name" value="Kinase-like_dom_sf"/>
</dbReference>
<dbReference type="Gene3D" id="3.90.1200.10">
    <property type="match status" value="1"/>
</dbReference>
<name>A0ABS5L2G0_9ACTN</name>
<keyword evidence="3" id="KW-1185">Reference proteome</keyword>
<dbReference type="PANTHER" id="PTHR21310:SF15">
    <property type="entry name" value="AMINOGLYCOSIDE PHOSPHOTRANSFERASE DOMAIN-CONTAINING PROTEIN"/>
    <property type="match status" value="1"/>
</dbReference>
<accession>A0ABS5L2G0</accession>
<comment type="caution">
    <text evidence="2">The sequence shown here is derived from an EMBL/GenBank/DDBJ whole genome shotgun (WGS) entry which is preliminary data.</text>
</comment>
<evidence type="ECO:0000313" key="2">
    <source>
        <dbReference type="EMBL" id="MBS2552422.1"/>
    </source>
</evidence>
<sequence>MTSTVRTSGLCPPEDVEAVVRAWTEGGGGGVVSVRRLSGRSHRVYEFCDLGQDAYIARLAAPGRCRFDIEAAVISRCAAEGVPVPAVLSVGPAASPAGDVVMIQKKAEGLPLREAAESVDDRRAAELVRRAGEVLAGIHQVATTGFGPLSDESRGPADSLGVWFVDGLADKLGKARQISPEAARLFDDAFTVLAGHRALLDACPSGLLHGDFSPDNVLVDGDRVTAVLDWEAVKSGPPALDIGWWDCFFESPRMPTSDLIQGYGRVHRLDLTTLTALRHLCVLRVMIGHLSWTQSVGDRRGIALAVRRISAELESVGSWSVAD</sequence>
<dbReference type="InterPro" id="IPR002575">
    <property type="entry name" value="Aminoglycoside_PTrfase"/>
</dbReference>
<dbReference type="RefSeq" id="WP_212017983.1">
    <property type="nucleotide sequence ID" value="NZ_JAAFYZ010000187.1"/>
</dbReference>
<gene>
    <name evidence="2" type="ORF">KGQ19_36760</name>
</gene>